<evidence type="ECO:0000313" key="6">
    <source>
        <dbReference type="Proteomes" id="UP000095751"/>
    </source>
</evidence>
<protein>
    <recommendedName>
        <fullName evidence="4">PUA domain-containing protein</fullName>
    </recommendedName>
</protein>
<dbReference type="PANTHER" id="PTHR22798:SF0">
    <property type="entry name" value="MALIGNANT T-CELL-AMPLIFIED SEQUENCE 1"/>
    <property type="match status" value="1"/>
</dbReference>
<gene>
    <name evidence="5" type="ORF">FRACYDRAFT_191170</name>
</gene>
<dbReference type="Proteomes" id="UP000095751">
    <property type="component" value="Unassembled WGS sequence"/>
</dbReference>
<reference evidence="5 6" key="1">
    <citation type="submission" date="2016-09" db="EMBL/GenBank/DDBJ databases">
        <title>Extensive genetic diversity and differential bi-allelic expression allows diatom success in the polar Southern Ocean.</title>
        <authorList>
            <consortium name="DOE Joint Genome Institute"/>
            <person name="Mock T."/>
            <person name="Otillar R.P."/>
            <person name="Strauss J."/>
            <person name="Dupont C."/>
            <person name="Frickenhaus S."/>
            <person name="Maumus F."/>
            <person name="Mcmullan M."/>
            <person name="Sanges R."/>
            <person name="Schmutz J."/>
            <person name="Toseland A."/>
            <person name="Valas R."/>
            <person name="Veluchamy A."/>
            <person name="Ward B.J."/>
            <person name="Allen A."/>
            <person name="Barry K."/>
            <person name="Falciatore A."/>
            <person name="Ferrante M."/>
            <person name="Fortunato A.E."/>
            <person name="Gloeckner G."/>
            <person name="Gruber A."/>
            <person name="Hipkin R."/>
            <person name="Janech M."/>
            <person name="Kroth P."/>
            <person name="Leese F."/>
            <person name="Lindquist E."/>
            <person name="Lyon B.R."/>
            <person name="Martin J."/>
            <person name="Mayer C."/>
            <person name="Parker M."/>
            <person name="Quesneville H."/>
            <person name="Raymond J."/>
            <person name="Uhlig C."/>
            <person name="Valentin K.U."/>
            <person name="Worden A.Z."/>
            <person name="Armbrust E.V."/>
            <person name="Bowler C."/>
            <person name="Green B."/>
            <person name="Moulton V."/>
            <person name="Van Oosterhout C."/>
            <person name="Grigoriev I."/>
        </authorList>
    </citation>
    <scope>NUCLEOTIDE SEQUENCE [LARGE SCALE GENOMIC DNA]</scope>
    <source>
        <strain evidence="5 6">CCMP1102</strain>
    </source>
</reference>
<dbReference type="SMART" id="SM00359">
    <property type="entry name" value="PUA"/>
    <property type="match status" value="1"/>
</dbReference>
<dbReference type="GO" id="GO:0001731">
    <property type="term" value="P:formation of translation preinitiation complex"/>
    <property type="evidence" value="ECO:0007669"/>
    <property type="project" value="TreeGrafter"/>
</dbReference>
<evidence type="ECO:0000256" key="1">
    <source>
        <dbReference type="ARBA" id="ARBA00004496"/>
    </source>
</evidence>
<dbReference type="InterPro" id="IPR004521">
    <property type="entry name" value="Uncharacterised_CHP00451"/>
</dbReference>
<dbReference type="NCBIfam" id="TIGR00451">
    <property type="entry name" value="unchar_dom_2"/>
    <property type="match status" value="1"/>
</dbReference>
<dbReference type="Pfam" id="PF01472">
    <property type="entry name" value="PUA"/>
    <property type="match status" value="1"/>
</dbReference>
<dbReference type="InterPro" id="IPR002478">
    <property type="entry name" value="PUA"/>
</dbReference>
<evidence type="ECO:0000256" key="2">
    <source>
        <dbReference type="ARBA" id="ARBA00022490"/>
    </source>
</evidence>
<evidence type="ECO:0000259" key="4">
    <source>
        <dbReference type="SMART" id="SM00359"/>
    </source>
</evidence>
<dbReference type="GO" id="GO:0005737">
    <property type="term" value="C:cytoplasm"/>
    <property type="evidence" value="ECO:0007669"/>
    <property type="project" value="UniProtKB-SubCell"/>
</dbReference>
<evidence type="ECO:0000256" key="3">
    <source>
        <dbReference type="PIRNR" id="PIRNR005067"/>
    </source>
</evidence>
<dbReference type="OrthoDB" id="10249667at2759"/>
<accession>A0A1E7F336</accession>
<feature type="domain" description="PUA" evidence="4">
    <location>
        <begin position="103"/>
        <end position="196"/>
    </location>
</feature>
<dbReference type="PIRSF" id="PIRSF005067">
    <property type="entry name" value="Tma_RNA-bind_prd"/>
    <property type="match status" value="1"/>
</dbReference>
<dbReference type="InterPro" id="IPR016437">
    <property type="entry name" value="MCT-1/Tma20"/>
</dbReference>
<dbReference type="PANTHER" id="PTHR22798">
    <property type="entry name" value="MCT-1 PROTEIN"/>
    <property type="match status" value="1"/>
</dbReference>
<dbReference type="GO" id="GO:0003723">
    <property type="term" value="F:RNA binding"/>
    <property type="evidence" value="ECO:0007669"/>
    <property type="project" value="InterPro"/>
</dbReference>
<dbReference type="KEGG" id="fcy:FRACYDRAFT_191170"/>
<dbReference type="SUPFAM" id="SSF88697">
    <property type="entry name" value="PUA domain-like"/>
    <property type="match status" value="1"/>
</dbReference>
<dbReference type="AlphaFoldDB" id="A0A1E7F336"/>
<evidence type="ECO:0000313" key="5">
    <source>
        <dbReference type="EMBL" id="OEU12608.1"/>
    </source>
</evidence>
<dbReference type="PROSITE" id="PS50890">
    <property type="entry name" value="PUA"/>
    <property type="match status" value="1"/>
</dbReference>
<organism evidence="5 6">
    <name type="scientific">Fragilariopsis cylindrus CCMP1102</name>
    <dbReference type="NCBI Taxonomy" id="635003"/>
    <lineage>
        <taxon>Eukaryota</taxon>
        <taxon>Sar</taxon>
        <taxon>Stramenopiles</taxon>
        <taxon>Ochrophyta</taxon>
        <taxon>Bacillariophyta</taxon>
        <taxon>Bacillariophyceae</taxon>
        <taxon>Bacillariophycidae</taxon>
        <taxon>Bacillariales</taxon>
        <taxon>Bacillariaceae</taxon>
        <taxon>Fragilariopsis</taxon>
    </lineage>
</organism>
<keyword evidence="2 3" id="KW-0963">Cytoplasm</keyword>
<dbReference type="InterPro" id="IPR041366">
    <property type="entry name" value="Pre-PUA"/>
</dbReference>
<dbReference type="EMBL" id="KV784364">
    <property type="protein sequence ID" value="OEU12608.1"/>
    <property type="molecule type" value="Genomic_DNA"/>
</dbReference>
<dbReference type="Gene3D" id="3.10.400.20">
    <property type="match status" value="1"/>
</dbReference>
<dbReference type="FunCoup" id="A0A1E7F336">
    <property type="interactions" value="259"/>
</dbReference>
<keyword evidence="6" id="KW-1185">Reference proteome</keyword>
<name>A0A1E7F336_9STRA</name>
<dbReference type="CDD" id="cd21155">
    <property type="entry name" value="PUA_MCTS-1-like"/>
    <property type="match status" value="1"/>
</dbReference>
<dbReference type="Pfam" id="PF17832">
    <property type="entry name" value="Pre-PUA"/>
    <property type="match status" value="1"/>
</dbReference>
<sequence length="205" mass="22634">MFKSFERSEVSTSTQVKASVQRGIKSRVADANPQITEEQLDELLPKKPPLVQYKVGPHMMLYCRRVEHEDVSPTDEPVFFQHRDGPILPTLRVIHKYPTLNFTSVTVDKGAIPFILGGANIMCPGLTKPYQSIMPPDGIEQDEQGFDKPGLSKGDGIVIRAEGKEHAIAIGVMTMSSAEIREKNKGNGIVVSHFLGDGLFFADEL</sequence>
<comment type="subcellular location">
    <subcellularLocation>
        <location evidence="1 3">Cytoplasm</location>
    </subcellularLocation>
</comment>
<dbReference type="InParanoid" id="A0A1E7F336"/>
<proteinExistence type="predicted"/>
<dbReference type="InterPro" id="IPR015947">
    <property type="entry name" value="PUA-like_sf"/>
</dbReference>
<dbReference type="CDD" id="cd11609">
    <property type="entry name" value="MCT1_N"/>
    <property type="match status" value="1"/>
</dbReference>